<gene>
    <name evidence="2" type="ORF">EIP91_009722</name>
</gene>
<dbReference type="STRING" id="92696.A0A4R0R1B7"/>
<dbReference type="Pfam" id="PF00107">
    <property type="entry name" value="ADH_zinc_N"/>
    <property type="match status" value="1"/>
</dbReference>
<dbReference type="InterPro" id="IPR047122">
    <property type="entry name" value="Trans-enoyl_RdTase-like"/>
</dbReference>
<dbReference type="InterPro" id="IPR020843">
    <property type="entry name" value="ER"/>
</dbReference>
<dbReference type="OrthoDB" id="3233595at2759"/>
<dbReference type="AlphaFoldDB" id="A0A4R0R1B7"/>
<dbReference type="SUPFAM" id="SSF50129">
    <property type="entry name" value="GroES-like"/>
    <property type="match status" value="1"/>
</dbReference>
<name>A0A4R0R1B7_9APHY</name>
<dbReference type="Proteomes" id="UP000292702">
    <property type="component" value="Unassembled WGS sequence"/>
</dbReference>
<keyword evidence="3" id="KW-1185">Reference proteome</keyword>
<dbReference type="Gene3D" id="3.90.180.10">
    <property type="entry name" value="Medium-chain alcohol dehydrogenases, catalytic domain"/>
    <property type="match status" value="1"/>
</dbReference>
<dbReference type="PANTHER" id="PTHR45348:SF2">
    <property type="entry name" value="ZINC-TYPE ALCOHOL DEHYDROGENASE-LIKE PROTEIN C2E1P3.01"/>
    <property type="match status" value="1"/>
</dbReference>
<dbReference type="InterPro" id="IPR036291">
    <property type="entry name" value="NAD(P)-bd_dom_sf"/>
</dbReference>
<dbReference type="GO" id="GO:0016651">
    <property type="term" value="F:oxidoreductase activity, acting on NAD(P)H"/>
    <property type="evidence" value="ECO:0007669"/>
    <property type="project" value="InterPro"/>
</dbReference>
<dbReference type="CDD" id="cd08249">
    <property type="entry name" value="enoyl_reductase_like"/>
    <property type="match status" value="1"/>
</dbReference>
<protein>
    <recommendedName>
        <fullName evidence="1">Enoyl reductase (ER) domain-containing protein</fullName>
    </recommendedName>
</protein>
<feature type="domain" description="Enoyl reductase (ER)" evidence="1">
    <location>
        <begin position="17"/>
        <end position="343"/>
    </location>
</feature>
<reference evidence="2 3" key="1">
    <citation type="submission" date="2018-11" db="EMBL/GenBank/DDBJ databases">
        <title>Genome assembly of Steccherinum ochraceum LE-BIN_3174, the white-rot fungus of the Steccherinaceae family (The Residual Polyporoid clade, Polyporales, Basidiomycota).</title>
        <authorList>
            <person name="Fedorova T.V."/>
            <person name="Glazunova O.A."/>
            <person name="Landesman E.O."/>
            <person name="Moiseenko K.V."/>
            <person name="Psurtseva N.V."/>
            <person name="Savinova O.S."/>
            <person name="Shakhova N.V."/>
            <person name="Tyazhelova T.V."/>
            <person name="Vasina D.V."/>
        </authorList>
    </citation>
    <scope>NUCLEOTIDE SEQUENCE [LARGE SCALE GENOMIC DNA]</scope>
    <source>
        <strain evidence="2 3">LE-BIN_3174</strain>
    </source>
</reference>
<evidence type="ECO:0000259" key="1">
    <source>
        <dbReference type="SMART" id="SM00829"/>
    </source>
</evidence>
<dbReference type="SMART" id="SM00829">
    <property type="entry name" value="PKS_ER"/>
    <property type="match status" value="1"/>
</dbReference>
<dbReference type="EMBL" id="RWJN01000562">
    <property type="protein sequence ID" value="TCD60662.1"/>
    <property type="molecule type" value="Genomic_DNA"/>
</dbReference>
<accession>A0A4R0R1B7</accession>
<dbReference type="SUPFAM" id="SSF51735">
    <property type="entry name" value="NAD(P)-binding Rossmann-fold domains"/>
    <property type="match status" value="1"/>
</dbReference>
<dbReference type="PANTHER" id="PTHR45348">
    <property type="entry name" value="HYPOTHETICAL OXIDOREDUCTASE (EUROFUNG)"/>
    <property type="match status" value="1"/>
</dbReference>
<dbReference type="InterPro" id="IPR011032">
    <property type="entry name" value="GroES-like_sf"/>
</dbReference>
<evidence type="ECO:0000313" key="3">
    <source>
        <dbReference type="Proteomes" id="UP000292702"/>
    </source>
</evidence>
<dbReference type="Gene3D" id="3.40.50.720">
    <property type="entry name" value="NAD(P)-binding Rossmann-like Domain"/>
    <property type="match status" value="1"/>
</dbReference>
<dbReference type="InterPro" id="IPR013154">
    <property type="entry name" value="ADH-like_N"/>
</dbReference>
<proteinExistence type="predicted"/>
<evidence type="ECO:0000313" key="2">
    <source>
        <dbReference type="EMBL" id="TCD60662.1"/>
    </source>
</evidence>
<comment type="caution">
    <text evidence="2">The sequence shown here is derived from an EMBL/GenBank/DDBJ whole genome shotgun (WGS) entry which is preliminary data.</text>
</comment>
<sequence>MSLPSTQQTLAITTKQGAWELFSYSVDKPEAGELAVKIEATALNPIDWKVQATSYNHFLKEYPAILGSDAAGVVVAVGEGVTNFAVGDRVVYQGFFTNRLATFKQYSVVPAEIVAKVPDGISFDQAASIPLGLATAAVALYNSGNGIDLVAPWKEGGRGKYAGQPFVLFGGSTSVGQYVLQLAKLSGFSPIIATASPHNFDLVKSFGATHTIDRSLSAEKIAAAVKEITSEPVKIVYDAISLEPTQLPAYTVLSPGGSLILVLAPVIPEDKLTADKKVVNTFGNFHPENNRELGKSLYAVLTKLLETGEIKPNPVEVLPDGLIGIIDGLTRLQADKVSGRKLVARPHETK</sequence>
<dbReference type="InterPro" id="IPR013149">
    <property type="entry name" value="ADH-like_C"/>
</dbReference>
<dbReference type="Pfam" id="PF08240">
    <property type="entry name" value="ADH_N"/>
    <property type="match status" value="1"/>
</dbReference>
<organism evidence="2 3">
    <name type="scientific">Steccherinum ochraceum</name>
    <dbReference type="NCBI Taxonomy" id="92696"/>
    <lineage>
        <taxon>Eukaryota</taxon>
        <taxon>Fungi</taxon>
        <taxon>Dikarya</taxon>
        <taxon>Basidiomycota</taxon>
        <taxon>Agaricomycotina</taxon>
        <taxon>Agaricomycetes</taxon>
        <taxon>Polyporales</taxon>
        <taxon>Steccherinaceae</taxon>
        <taxon>Steccherinum</taxon>
    </lineage>
</organism>